<feature type="domain" description="Major facilitator superfamily (MFS) profile" evidence="8">
    <location>
        <begin position="15"/>
        <end position="176"/>
    </location>
</feature>
<dbReference type="Gene3D" id="1.20.1250.20">
    <property type="entry name" value="MFS general substrate transporter like domains"/>
    <property type="match status" value="1"/>
</dbReference>
<dbReference type="GO" id="GO:0016020">
    <property type="term" value="C:membrane"/>
    <property type="evidence" value="ECO:0007669"/>
    <property type="project" value="UniProtKB-SubCell"/>
</dbReference>
<comment type="subcellular location">
    <subcellularLocation>
        <location evidence="1">Membrane</location>
        <topology evidence="1">Multi-pass membrane protein</topology>
    </subcellularLocation>
</comment>
<evidence type="ECO:0000256" key="2">
    <source>
        <dbReference type="ARBA" id="ARBA00010992"/>
    </source>
</evidence>
<dbReference type="PANTHER" id="PTHR48020">
    <property type="entry name" value="PROTON MYO-INOSITOL COTRANSPORTER"/>
    <property type="match status" value="1"/>
</dbReference>
<dbReference type="Pfam" id="PF00083">
    <property type="entry name" value="Sugar_tr"/>
    <property type="match status" value="1"/>
</dbReference>
<dbReference type="Proteomes" id="UP000324800">
    <property type="component" value="Unassembled WGS sequence"/>
</dbReference>
<sequence>MQTVDKKLKSHDAWALFLSIGGGLCFGTSIGIIGGILGDEKFIGLSPSMRGVFSASAAYGIVIGSILPTFLSEIFGRKPMFIFAAFEAFIFTALISAMNSTAGCIIMRALAGIGSGALSATTPAYSAELASDKWRGKFVGLIRVTTMGGVALSQLINIPFNYVKNGWRWFGIGLIF</sequence>
<organism evidence="9 10">
    <name type="scientific">Streblomastix strix</name>
    <dbReference type="NCBI Taxonomy" id="222440"/>
    <lineage>
        <taxon>Eukaryota</taxon>
        <taxon>Metamonada</taxon>
        <taxon>Preaxostyla</taxon>
        <taxon>Oxymonadida</taxon>
        <taxon>Streblomastigidae</taxon>
        <taxon>Streblomastix</taxon>
    </lineage>
</organism>
<dbReference type="SUPFAM" id="SSF103473">
    <property type="entry name" value="MFS general substrate transporter"/>
    <property type="match status" value="1"/>
</dbReference>
<accession>A0A5J4WVT7</accession>
<dbReference type="PANTHER" id="PTHR48020:SF12">
    <property type="entry name" value="PROTON MYO-INOSITOL COTRANSPORTER"/>
    <property type="match status" value="1"/>
</dbReference>
<comment type="caution">
    <text evidence="9">The sequence shown here is derived from an EMBL/GenBank/DDBJ whole genome shotgun (WGS) entry which is preliminary data.</text>
</comment>
<dbReference type="OrthoDB" id="508119at2759"/>
<feature type="transmembrane region" description="Helical" evidence="7">
    <location>
        <begin position="138"/>
        <end position="160"/>
    </location>
</feature>
<evidence type="ECO:0000313" key="10">
    <source>
        <dbReference type="Proteomes" id="UP000324800"/>
    </source>
</evidence>
<evidence type="ECO:0000256" key="1">
    <source>
        <dbReference type="ARBA" id="ARBA00004141"/>
    </source>
</evidence>
<keyword evidence="4 7" id="KW-0812">Transmembrane</keyword>
<dbReference type="InterPro" id="IPR036259">
    <property type="entry name" value="MFS_trans_sf"/>
</dbReference>
<name>A0A5J4WVT7_9EUKA</name>
<feature type="transmembrane region" description="Helical" evidence="7">
    <location>
        <begin position="12"/>
        <end position="37"/>
    </location>
</feature>
<feature type="transmembrane region" description="Helical" evidence="7">
    <location>
        <begin position="80"/>
        <end position="99"/>
    </location>
</feature>
<evidence type="ECO:0000256" key="3">
    <source>
        <dbReference type="ARBA" id="ARBA00022448"/>
    </source>
</evidence>
<dbReference type="PROSITE" id="PS00217">
    <property type="entry name" value="SUGAR_TRANSPORT_2"/>
    <property type="match status" value="1"/>
</dbReference>
<dbReference type="GO" id="GO:0022857">
    <property type="term" value="F:transmembrane transporter activity"/>
    <property type="evidence" value="ECO:0007669"/>
    <property type="project" value="InterPro"/>
</dbReference>
<evidence type="ECO:0000256" key="5">
    <source>
        <dbReference type="ARBA" id="ARBA00022989"/>
    </source>
</evidence>
<keyword evidence="5 7" id="KW-1133">Transmembrane helix</keyword>
<evidence type="ECO:0000259" key="8">
    <source>
        <dbReference type="PROSITE" id="PS50850"/>
    </source>
</evidence>
<comment type="similarity">
    <text evidence="2">Belongs to the major facilitator superfamily. Sugar transporter (TC 2.A.1.1) family.</text>
</comment>
<protein>
    <recommendedName>
        <fullName evidence="8">Major facilitator superfamily (MFS) profile domain-containing protein</fullName>
    </recommendedName>
</protein>
<evidence type="ECO:0000256" key="6">
    <source>
        <dbReference type="ARBA" id="ARBA00023136"/>
    </source>
</evidence>
<dbReference type="InterPro" id="IPR020846">
    <property type="entry name" value="MFS_dom"/>
</dbReference>
<reference evidence="9 10" key="1">
    <citation type="submission" date="2019-03" db="EMBL/GenBank/DDBJ databases">
        <title>Single cell metagenomics reveals metabolic interactions within the superorganism composed of flagellate Streblomastix strix and complex community of Bacteroidetes bacteria on its surface.</title>
        <authorList>
            <person name="Treitli S.C."/>
            <person name="Kolisko M."/>
            <person name="Husnik F."/>
            <person name="Keeling P."/>
            <person name="Hampl V."/>
        </authorList>
    </citation>
    <scope>NUCLEOTIDE SEQUENCE [LARGE SCALE GENOMIC DNA]</scope>
    <source>
        <strain evidence="9">ST1C</strain>
    </source>
</reference>
<evidence type="ECO:0000313" key="9">
    <source>
        <dbReference type="EMBL" id="KAA6398632.1"/>
    </source>
</evidence>
<keyword evidence="6 7" id="KW-0472">Membrane</keyword>
<feature type="transmembrane region" description="Helical" evidence="7">
    <location>
        <begin position="105"/>
        <end position="126"/>
    </location>
</feature>
<dbReference type="InterPro" id="IPR005828">
    <property type="entry name" value="MFS_sugar_transport-like"/>
</dbReference>
<dbReference type="InterPro" id="IPR050814">
    <property type="entry name" value="Myo-inositol_Transporter"/>
</dbReference>
<dbReference type="AlphaFoldDB" id="A0A5J4WVT7"/>
<dbReference type="PROSITE" id="PS50850">
    <property type="entry name" value="MFS"/>
    <property type="match status" value="1"/>
</dbReference>
<feature type="transmembrane region" description="Helical" evidence="7">
    <location>
        <begin position="49"/>
        <end position="68"/>
    </location>
</feature>
<dbReference type="InterPro" id="IPR005829">
    <property type="entry name" value="Sugar_transporter_CS"/>
</dbReference>
<evidence type="ECO:0000256" key="7">
    <source>
        <dbReference type="SAM" id="Phobius"/>
    </source>
</evidence>
<evidence type="ECO:0000256" key="4">
    <source>
        <dbReference type="ARBA" id="ARBA00022692"/>
    </source>
</evidence>
<gene>
    <name evidence="9" type="ORF">EZS28_005842</name>
</gene>
<dbReference type="EMBL" id="SNRW01000914">
    <property type="protein sequence ID" value="KAA6398632.1"/>
    <property type="molecule type" value="Genomic_DNA"/>
</dbReference>
<proteinExistence type="inferred from homology"/>
<keyword evidence="3" id="KW-0813">Transport</keyword>